<proteinExistence type="predicted"/>
<evidence type="ECO:0000313" key="2">
    <source>
        <dbReference type="Proteomes" id="UP000665181"/>
    </source>
</evidence>
<accession>A0A8B5NM38</accession>
<dbReference type="AlphaFoldDB" id="A0A8B5NM38"/>
<protein>
    <submittedName>
        <fullName evidence="1">PqqD family protein</fullName>
    </submittedName>
</protein>
<dbReference type="RefSeq" id="WP_080529863.1">
    <property type="nucleotide sequence ID" value="NZ_CP020367.1"/>
</dbReference>
<dbReference type="Gene3D" id="1.10.10.1150">
    <property type="entry name" value="Coenzyme PQQ synthesis protein D (PqqD)"/>
    <property type="match status" value="1"/>
</dbReference>
<dbReference type="EMBL" id="JAGFPW010000002">
    <property type="protein sequence ID" value="MBO3793461.1"/>
    <property type="molecule type" value="Genomic_DNA"/>
</dbReference>
<evidence type="ECO:0000313" key="1">
    <source>
        <dbReference type="EMBL" id="MBO3793461.1"/>
    </source>
</evidence>
<comment type="caution">
    <text evidence="1">The sequence shown here is derived from an EMBL/GenBank/DDBJ whole genome shotgun (WGS) entry which is preliminary data.</text>
</comment>
<dbReference type="InterPro" id="IPR041881">
    <property type="entry name" value="PqqD_sf"/>
</dbReference>
<dbReference type="Proteomes" id="UP000665181">
    <property type="component" value="Unassembled WGS sequence"/>
</dbReference>
<reference evidence="1" key="1">
    <citation type="submission" date="2021-03" db="EMBL/GenBank/DDBJ databases">
        <title>Isolation of Bacillus subtilis from fermented food sample.</title>
        <authorList>
            <person name="Lakshmanan V."/>
            <person name="Athira K."/>
            <person name="Rajagopal K."/>
        </authorList>
    </citation>
    <scope>NUCLEOTIDE SEQUENCE</scope>
    <source>
        <strain evidence="1">S1</strain>
    </source>
</reference>
<dbReference type="InterPro" id="IPR008792">
    <property type="entry name" value="PQQD"/>
</dbReference>
<sequence length="88" mass="10343">MIYQKNMFVRFRIIDTKPYLILNDNAFILDDVGVNIWESIDSKKNIEEIINKISNVYSVESNKITKDIKNYLKDLEKNGLIEVCKEIS</sequence>
<gene>
    <name evidence="1" type="ORF">J5227_03805</name>
</gene>
<name>A0A8B5NM38_BACIU</name>
<organism evidence="1 2">
    <name type="scientific">Bacillus subtilis</name>
    <dbReference type="NCBI Taxonomy" id="1423"/>
    <lineage>
        <taxon>Bacteria</taxon>
        <taxon>Bacillati</taxon>
        <taxon>Bacillota</taxon>
        <taxon>Bacilli</taxon>
        <taxon>Bacillales</taxon>
        <taxon>Bacillaceae</taxon>
        <taxon>Bacillus</taxon>
    </lineage>
</organism>
<dbReference type="Pfam" id="PF05402">
    <property type="entry name" value="PqqD"/>
    <property type="match status" value="1"/>
</dbReference>